<evidence type="ECO:0000313" key="4">
    <source>
        <dbReference type="Proteomes" id="UP000189940"/>
    </source>
</evidence>
<evidence type="ECO:0000313" key="3">
    <source>
        <dbReference type="EMBL" id="OPH81422.1"/>
    </source>
</evidence>
<dbReference type="InterPro" id="IPR014756">
    <property type="entry name" value="Ig_E-set"/>
</dbReference>
<dbReference type="SUPFAM" id="SSF81296">
    <property type="entry name" value="E set domains"/>
    <property type="match status" value="1"/>
</dbReference>
<protein>
    <recommendedName>
        <fullName evidence="2">Glycoside hydrolase family 13 N-terminal domain-containing protein</fullName>
    </recommendedName>
</protein>
<dbReference type="Pfam" id="PF02922">
    <property type="entry name" value="CBM_48"/>
    <property type="match status" value="1"/>
</dbReference>
<dbReference type="GO" id="GO:0005975">
    <property type="term" value="P:carbohydrate metabolic process"/>
    <property type="evidence" value="ECO:0007669"/>
    <property type="project" value="InterPro"/>
</dbReference>
<dbReference type="AlphaFoldDB" id="A0A1V4HUY7"/>
<dbReference type="InterPro" id="IPR004193">
    <property type="entry name" value="Glyco_hydro_13_N"/>
</dbReference>
<sequence length="74" mass="7966">MSRMRTMSAGDVTSGTSAPLGATVLPGGVNFSIFSKHAVMLELLLFDSENAAQPSRIIPLDAIKHRTHLARFAR</sequence>
<dbReference type="Gene3D" id="2.60.40.10">
    <property type="entry name" value="Immunoglobulins"/>
    <property type="match status" value="1"/>
</dbReference>
<comment type="caution">
    <text evidence="3">The sequence shown here is derived from an EMBL/GenBank/DDBJ whole genome shotgun (WGS) entry which is preliminary data.</text>
</comment>
<keyword evidence="4" id="KW-1185">Reference proteome</keyword>
<dbReference type="InterPro" id="IPR013783">
    <property type="entry name" value="Ig-like_fold"/>
</dbReference>
<accession>A0A1V4HUY7</accession>
<feature type="domain" description="Glycoside hydrolase family 13 N-terminal" evidence="2">
    <location>
        <begin position="19"/>
        <end position="62"/>
    </location>
</feature>
<dbReference type="Proteomes" id="UP000189940">
    <property type="component" value="Unassembled WGS sequence"/>
</dbReference>
<dbReference type="EMBL" id="MWPQ01000068">
    <property type="protein sequence ID" value="OPH81422.1"/>
    <property type="molecule type" value="Genomic_DNA"/>
</dbReference>
<feature type="region of interest" description="Disordered" evidence="1">
    <location>
        <begin position="1"/>
        <end position="20"/>
    </location>
</feature>
<name>A0A1V4HUY7_NITVU</name>
<reference evidence="3 4" key="1">
    <citation type="submission" date="2017-02" db="EMBL/GenBank/DDBJ databases">
        <title>Genome sequence of the nitrite-oxidizing bacterium Nitrobacter vulgaris strain Ab1.</title>
        <authorList>
            <person name="Mellbye B.L."/>
            <person name="Davis E.W."/>
            <person name="Spieck E."/>
            <person name="Chang J.H."/>
            <person name="Bottomley P.J."/>
            <person name="Sayavedra-Soto L.A."/>
        </authorList>
    </citation>
    <scope>NUCLEOTIDE SEQUENCE [LARGE SCALE GENOMIC DNA]</scope>
    <source>
        <strain evidence="3 4">Ab1</strain>
    </source>
</reference>
<evidence type="ECO:0000256" key="1">
    <source>
        <dbReference type="SAM" id="MobiDB-lite"/>
    </source>
</evidence>
<evidence type="ECO:0000259" key="2">
    <source>
        <dbReference type="Pfam" id="PF02922"/>
    </source>
</evidence>
<dbReference type="STRING" id="29421.B2M20_17760"/>
<proteinExistence type="predicted"/>
<gene>
    <name evidence="3" type="ORF">B2M20_17760</name>
</gene>
<dbReference type="GO" id="GO:0004553">
    <property type="term" value="F:hydrolase activity, hydrolyzing O-glycosyl compounds"/>
    <property type="evidence" value="ECO:0007669"/>
    <property type="project" value="InterPro"/>
</dbReference>
<organism evidence="3 4">
    <name type="scientific">Nitrobacter vulgaris</name>
    <dbReference type="NCBI Taxonomy" id="29421"/>
    <lineage>
        <taxon>Bacteria</taxon>
        <taxon>Pseudomonadati</taxon>
        <taxon>Pseudomonadota</taxon>
        <taxon>Alphaproteobacteria</taxon>
        <taxon>Hyphomicrobiales</taxon>
        <taxon>Nitrobacteraceae</taxon>
        <taxon>Nitrobacter</taxon>
    </lineage>
</organism>